<evidence type="ECO:0000256" key="1">
    <source>
        <dbReference type="ARBA" id="ARBA00009995"/>
    </source>
</evidence>
<sequence>MIPPTFLLLCLLYASCHAANILYIIPFTSTSHYIVLRPIGLELARRGHNVTVITSHREDEHPPSYHQVVSDNVKIWELMGMKGRPNVFTMVDLSMKEYHKQVLWIGGTATTELALNSTTVKEFLKKENKFDLVISELFYQEATYMLAHRYGAPLVLVTTFGNSMRTNMLLRNPLQLATVLSEIVRIESPTSFIGRLRNLYYSIYEYIFWKYWYLPMQDALVDKYFKDMPRPLPSLEELHQNASLILINSHFSYDPPTAYLPNLVEIGGVHIKEKESKLSEDFQKILDDAKEGIVYVNFGSNVRSSELPLAKKNAFLNVFKKLKQTVLWKWEELSLENKPDNVVIKNWMPQKEILAHPNTKVFIAHGGLLGMQEAIFYGVPIIGVPIYGDQYNNLLLAEENGYGKILDYHDINEHSLERILNEVLKDDSFRRRAREMSLRFRDRPMSALDTAVFWIEYVIRHKGADFMKNPALKLNWFAFQMLDLQLRLRSASGFEYIASLALDSLDTGHSLISDASPTLLLLLLHSFKP</sequence>
<evidence type="ECO:0000256" key="4">
    <source>
        <dbReference type="RuleBase" id="RU003718"/>
    </source>
</evidence>
<organism evidence="6 7">
    <name type="scientific">Eumeta variegata</name>
    <name type="common">Bagworm moth</name>
    <name type="synonym">Eumeta japonica</name>
    <dbReference type="NCBI Taxonomy" id="151549"/>
    <lineage>
        <taxon>Eukaryota</taxon>
        <taxon>Metazoa</taxon>
        <taxon>Ecdysozoa</taxon>
        <taxon>Arthropoda</taxon>
        <taxon>Hexapoda</taxon>
        <taxon>Insecta</taxon>
        <taxon>Pterygota</taxon>
        <taxon>Neoptera</taxon>
        <taxon>Endopterygota</taxon>
        <taxon>Lepidoptera</taxon>
        <taxon>Glossata</taxon>
        <taxon>Ditrysia</taxon>
        <taxon>Tineoidea</taxon>
        <taxon>Psychidae</taxon>
        <taxon>Oiketicinae</taxon>
        <taxon>Eumeta</taxon>
    </lineage>
</organism>
<dbReference type="InterPro" id="IPR050271">
    <property type="entry name" value="UDP-glycosyltransferase"/>
</dbReference>
<dbReference type="GO" id="GO:0016020">
    <property type="term" value="C:membrane"/>
    <property type="evidence" value="ECO:0007669"/>
    <property type="project" value="UniProtKB-SubCell"/>
</dbReference>
<dbReference type="EMBL" id="BGZK01000907">
    <property type="protein sequence ID" value="GBP64737.1"/>
    <property type="molecule type" value="Genomic_DNA"/>
</dbReference>
<dbReference type="InterPro" id="IPR002213">
    <property type="entry name" value="UDP_glucos_trans"/>
</dbReference>
<dbReference type="GO" id="GO:0015020">
    <property type="term" value="F:glucuronosyltransferase activity"/>
    <property type="evidence" value="ECO:0007669"/>
    <property type="project" value="UniProtKB-EC"/>
</dbReference>
<keyword evidence="2 4" id="KW-0328">Glycosyltransferase</keyword>
<keyword evidence="3 4" id="KW-0808">Transferase</keyword>
<dbReference type="EC" id="2.4.1.17" evidence="5"/>
<dbReference type="InterPro" id="IPR035595">
    <property type="entry name" value="UDP_glycos_trans_CS"/>
</dbReference>
<evidence type="ECO:0000256" key="3">
    <source>
        <dbReference type="ARBA" id="ARBA00022679"/>
    </source>
</evidence>
<proteinExistence type="inferred from homology"/>
<evidence type="ECO:0000313" key="7">
    <source>
        <dbReference type="Proteomes" id="UP000299102"/>
    </source>
</evidence>
<comment type="caution">
    <text evidence="6">The sequence shown here is derived from an EMBL/GenBank/DDBJ whole genome shotgun (WGS) entry which is preliminary data.</text>
</comment>
<dbReference type="SUPFAM" id="SSF53756">
    <property type="entry name" value="UDP-Glycosyltransferase/glycogen phosphorylase"/>
    <property type="match status" value="1"/>
</dbReference>
<comment type="subcellular location">
    <subcellularLocation>
        <location evidence="5">Membrane</location>
        <topology evidence="5">Single-pass membrane protein</topology>
    </subcellularLocation>
</comment>
<feature type="chain" id="PRO_5019882178" description="UDP-glucuronosyltransferase" evidence="5">
    <location>
        <begin position="19"/>
        <end position="529"/>
    </location>
</feature>
<evidence type="ECO:0000313" key="6">
    <source>
        <dbReference type="EMBL" id="GBP64737.1"/>
    </source>
</evidence>
<dbReference type="Proteomes" id="UP000299102">
    <property type="component" value="Unassembled WGS sequence"/>
</dbReference>
<dbReference type="PROSITE" id="PS00375">
    <property type="entry name" value="UDPGT"/>
    <property type="match status" value="1"/>
</dbReference>
<dbReference type="FunFam" id="3.40.50.2000:FF:000050">
    <property type="entry name" value="UDP-glucuronosyltransferase"/>
    <property type="match status" value="1"/>
</dbReference>
<dbReference type="STRING" id="151549.A0A4C1XRA4"/>
<dbReference type="Pfam" id="PF00201">
    <property type="entry name" value="UDPGT"/>
    <property type="match status" value="1"/>
</dbReference>
<dbReference type="PANTHER" id="PTHR48043">
    <property type="entry name" value="EG:EG0003.4 PROTEIN-RELATED"/>
    <property type="match status" value="1"/>
</dbReference>
<reference evidence="6 7" key="1">
    <citation type="journal article" date="2019" name="Commun. Biol.">
        <title>The bagworm genome reveals a unique fibroin gene that provides high tensile strength.</title>
        <authorList>
            <person name="Kono N."/>
            <person name="Nakamura H."/>
            <person name="Ohtoshi R."/>
            <person name="Tomita M."/>
            <person name="Numata K."/>
            <person name="Arakawa K."/>
        </authorList>
    </citation>
    <scope>NUCLEOTIDE SEQUENCE [LARGE SCALE GENOMIC DNA]</scope>
</reference>
<dbReference type="CDD" id="cd03784">
    <property type="entry name" value="GT1_Gtf-like"/>
    <property type="match status" value="1"/>
</dbReference>
<keyword evidence="5" id="KW-0732">Signal</keyword>
<evidence type="ECO:0000256" key="2">
    <source>
        <dbReference type="ARBA" id="ARBA00022676"/>
    </source>
</evidence>
<feature type="signal peptide" evidence="5">
    <location>
        <begin position="1"/>
        <end position="18"/>
    </location>
</feature>
<dbReference type="Gene3D" id="3.40.50.2000">
    <property type="entry name" value="Glycogen Phosphorylase B"/>
    <property type="match status" value="2"/>
</dbReference>
<protein>
    <recommendedName>
        <fullName evidence="5">UDP-glucuronosyltransferase</fullName>
        <ecNumber evidence="5">2.4.1.17</ecNumber>
    </recommendedName>
</protein>
<dbReference type="PANTHER" id="PTHR48043:SF159">
    <property type="entry name" value="EG:EG0003.4 PROTEIN-RELATED"/>
    <property type="match status" value="1"/>
</dbReference>
<evidence type="ECO:0000256" key="5">
    <source>
        <dbReference type="RuleBase" id="RU362059"/>
    </source>
</evidence>
<dbReference type="AlphaFoldDB" id="A0A4C1XRA4"/>
<accession>A0A4C1XRA4</accession>
<name>A0A4C1XRA4_EUMVA</name>
<comment type="catalytic activity">
    <reaction evidence="5">
        <text>glucuronate acceptor + UDP-alpha-D-glucuronate = acceptor beta-D-glucuronoside + UDP + H(+)</text>
        <dbReference type="Rhea" id="RHEA:21032"/>
        <dbReference type="ChEBI" id="CHEBI:15378"/>
        <dbReference type="ChEBI" id="CHEBI:58052"/>
        <dbReference type="ChEBI" id="CHEBI:58223"/>
        <dbReference type="ChEBI" id="CHEBI:132367"/>
        <dbReference type="ChEBI" id="CHEBI:132368"/>
        <dbReference type="EC" id="2.4.1.17"/>
    </reaction>
</comment>
<keyword evidence="7" id="KW-1185">Reference proteome</keyword>
<comment type="similarity">
    <text evidence="1 4">Belongs to the UDP-glycosyltransferase family.</text>
</comment>
<gene>
    <name evidence="6" type="primary">UGT2B4</name>
    <name evidence="6" type="ORF">EVAR_56769_1</name>
</gene>
<dbReference type="OrthoDB" id="5835829at2759"/>